<evidence type="ECO:0000313" key="3">
    <source>
        <dbReference type="EMBL" id="KAJ8099411.1"/>
    </source>
</evidence>
<dbReference type="PIRSF" id="PIRSF028758">
    <property type="entry name" value="Cyclin, C/H/G types"/>
    <property type="match status" value="1"/>
</dbReference>
<dbReference type="InterPro" id="IPR036915">
    <property type="entry name" value="Cyclin-like_sf"/>
</dbReference>
<dbReference type="GeneID" id="80883246"/>
<dbReference type="EMBL" id="JARPMG010000007">
    <property type="protein sequence ID" value="KAJ8099411.1"/>
    <property type="molecule type" value="Genomic_DNA"/>
</dbReference>
<proteinExistence type="inferred from homology"/>
<dbReference type="InterPro" id="IPR006671">
    <property type="entry name" value="Cyclin_N"/>
</dbReference>
<evidence type="ECO:0000256" key="1">
    <source>
        <dbReference type="RuleBase" id="RU000383"/>
    </source>
</evidence>
<evidence type="ECO:0000259" key="2">
    <source>
        <dbReference type="SMART" id="SM00385"/>
    </source>
</evidence>
<feature type="domain" description="Cyclin-like" evidence="2">
    <location>
        <begin position="153"/>
        <end position="253"/>
    </location>
</feature>
<keyword evidence="4" id="KW-1185">Reference proteome</keyword>
<feature type="domain" description="Cyclin-like" evidence="2">
    <location>
        <begin position="51"/>
        <end position="140"/>
    </location>
</feature>
<dbReference type="Pfam" id="PF00134">
    <property type="entry name" value="Cyclin_N"/>
    <property type="match status" value="1"/>
</dbReference>
<accession>A0AAD7QR08</accession>
<dbReference type="InterPro" id="IPR013763">
    <property type="entry name" value="Cyclin-like_dom"/>
</dbReference>
<dbReference type="GO" id="GO:0016538">
    <property type="term" value="F:cyclin-dependent protein serine/threonine kinase regulator activity"/>
    <property type="evidence" value="ECO:0007669"/>
    <property type="project" value="InterPro"/>
</dbReference>
<dbReference type="Gene3D" id="1.10.472.10">
    <property type="entry name" value="Cyclin-like"/>
    <property type="match status" value="2"/>
</dbReference>
<comment type="caution">
    <text evidence="3">The sequence shown here is derived from an EMBL/GenBank/DDBJ whole genome shotgun (WGS) entry which is preliminary data.</text>
</comment>
<comment type="similarity">
    <text evidence="1">Belongs to the cyclin family.</text>
</comment>
<keyword evidence="1" id="KW-0195">Cyclin</keyword>
<dbReference type="SUPFAM" id="SSF47954">
    <property type="entry name" value="Cyclin-like"/>
    <property type="match status" value="2"/>
</dbReference>
<name>A0AAD7QR08_9ASCO</name>
<dbReference type="Proteomes" id="UP001217417">
    <property type="component" value="Unassembled WGS sequence"/>
</dbReference>
<dbReference type="AlphaFoldDB" id="A0AAD7QR08"/>
<sequence length="279" mass="31989">MAANYFLSSQNRHWRFTRQQLENIRLETESETRMSRSDLGDPRHLRIYLHGLIQSLGRHLSVRQQALATSEIYLARFYIRTSVQETNPYLILATCVYVACKMEECPQHIRSVVSEAKSLWPDYITHDPTKLAECEFYLIEELDSYLIVHHPYRSLIQLSKALGASGVNVGLSSDEMQTAWSVINDSYITDLPLLYPPHVIALTAIYISVVLRPPPAAAQTERAKTRLQKIMDWFAACGIDLEAVVDCAQEMISLYDVWESYSEKTCRELIARVMNGRRG</sequence>
<dbReference type="CDD" id="cd20513">
    <property type="entry name" value="CYCLIN_CCNC_rpt1"/>
    <property type="match status" value="1"/>
</dbReference>
<protein>
    <submittedName>
        <fullName evidence="3">Cyclin-like protein</fullName>
    </submittedName>
</protein>
<dbReference type="SMART" id="SM00385">
    <property type="entry name" value="CYCLIN"/>
    <property type="match status" value="2"/>
</dbReference>
<gene>
    <name evidence="3" type="ORF">POJ06DRAFT_256904</name>
</gene>
<dbReference type="PANTHER" id="PTHR10026">
    <property type="entry name" value="CYCLIN"/>
    <property type="match status" value="1"/>
</dbReference>
<evidence type="ECO:0000313" key="4">
    <source>
        <dbReference type="Proteomes" id="UP001217417"/>
    </source>
</evidence>
<dbReference type="CDD" id="cd20546">
    <property type="entry name" value="CYCLIN_SpCG1C_ScCTK2-like_rpt2"/>
    <property type="match status" value="1"/>
</dbReference>
<organism evidence="3 4">
    <name type="scientific">Lipomyces tetrasporus</name>
    <dbReference type="NCBI Taxonomy" id="54092"/>
    <lineage>
        <taxon>Eukaryota</taxon>
        <taxon>Fungi</taxon>
        <taxon>Dikarya</taxon>
        <taxon>Ascomycota</taxon>
        <taxon>Saccharomycotina</taxon>
        <taxon>Lipomycetes</taxon>
        <taxon>Lipomycetales</taxon>
        <taxon>Lipomycetaceae</taxon>
        <taxon>Lipomyces</taxon>
    </lineage>
</organism>
<dbReference type="GO" id="GO:0006357">
    <property type="term" value="P:regulation of transcription by RNA polymerase II"/>
    <property type="evidence" value="ECO:0007669"/>
    <property type="project" value="InterPro"/>
</dbReference>
<dbReference type="RefSeq" id="XP_056042861.1">
    <property type="nucleotide sequence ID" value="XM_056188080.1"/>
</dbReference>
<dbReference type="InterPro" id="IPR043198">
    <property type="entry name" value="Cyclin/Ssn8"/>
</dbReference>
<reference evidence="3" key="1">
    <citation type="submission" date="2023-03" db="EMBL/GenBank/DDBJ databases">
        <title>Near-Complete genome sequence of Lipomyces tetrasporous NRRL Y-64009, an oleaginous yeast capable of growing on lignocellulosic hydrolysates.</title>
        <authorList>
            <consortium name="Lawrence Berkeley National Laboratory"/>
            <person name="Jagtap S.S."/>
            <person name="Liu J.-J."/>
            <person name="Walukiewicz H.E."/>
            <person name="Pangilinan J."/>
            <person name="Lipzen A."/>
            <person name="Ahrendt S."/>
            <person name="Koriabine M."/>
            <person name="Cobaugh K."/>
            <person name="Salamov A."/>
            <person name="Yoshinaga Y."/>
            <person name="Ng V."/>
            <person name="Daum C."/>
            <person name="Grigoriev I.V."/>
            <person name="Slininger P.J."/>
            <person name="Dien B.S."/>
            <person name="Jin Y.-S."/>
            <person name="Rao C.V."/>
        </authorList>
    </citation>
    <scope>NUCLEOTIDE SEQUENCE</scope>
    <source>
        <strain evidence="3">NRRL Y-64009</strain>
    </source>
</reference>